<sequence length="269" mass="30703">MVEEVDKLHIHEEIIPGILNWLVEKIKRDNFFKDPVIVDEKTLVVLDGMHRMAAAREIALKYIPVCLVDYDNNSIELHAWGRVIESGELKNVLEAFNRGGFKLSPIEGFDAGSRLLNARKALGLLVTLRGLYVIEEGGGDIKRIYDHIKEIEMRLQEKGFKISYMTEQDSIQAVRSGKAVASLIPPVITKREVREIALRGEVFTHKATRHVIPARPLNVNIPLDWLKGGMTKEEVNSRVKWLLATRSVRKLPPGTVLDRRYDEELYVFE</sequence>
<dbReference type="Gene3D" id="3.30.1760.10">
    <property type="entry name" value="Conserved hypothetical protein from pyrococcus furiosus pfu- 392566-001, domain 2"/>
    <property type="match status" value="1"/>
</dbReference>
<evidence type="ECO:0000256" key="2">
    <source>
        <dbReference type="ARBA" id="ARBA00022741"/>
    </source>
</evidence>
<dbReference type="SUPFAM" id="SSF110849">
    <property type="entry name" value="ParB/Sulfiredoxin"/>
    <property type="match status" value="1"/>
</dbReference>
<dbReference type="GO" id="GO:0005524">
    <property type="term" value="F:ATP binding"/>
    <property type="evidence" value="ECO:0007669"/>
    <property type="project" value="UniProtKB-KW"/>
</dbReference>
<dbReference type="InterPro" id="IPR023098">
    <property type="entry name" value="SerK/SbnI_C"/>
</dbReference>
<keyword evidence="2" id="KW-0547">Nucleotide-binding</keyword>
<proteinExistence type="predicted"/>
<feature type="domain" description="ParB-like N-terminal" evidence="5">
    <location>
        <begin position="1"/>
        <end position="83"/>
    </location>
</feature>
<keyword evidence="1" id="KW-0808">Transferase</keyword>
<evidence type="ECO:0000259" key="5">
    <source>
        <dbReference type="SMART" id="SM00470"/>
    </source>
</evidence>
<protein>
    <submittedName>
        <fullName evidence="6">ABC transporter ATP-binding protein</fullName>
    </submittedName>
</protein>
<dbReference type="EMBL" id="DRYK01000049">
    <property type="protein sequence ID" value="HHP67870.1"/>
    <property type="molecule type" value="Genomic_DNA"/>
</dbReference>
<name>A0A7J3XYV1_9CREN</name>
<evidence type="ECO:0000313" key="6">
    <source>
        <dbReference type="EMBL" id="HHP67870.1"/>
    </source>
</evidence>
<dbReference type="AlphaFoldDB" id="A0A7J3XYV1"/>
<evidence type="ECO:0000256" key="1">
    <source>
        <dbReference type="ARBA" id="ARBA00022679"/>
    </source>
</evidence>
<keyword evidence="4 6" id="KW-0067">ATP-binding</keyword>
<dbReference type="GO" id="GO:0016301">
    <property type="term" value="F:kinase activity"/>
    <property type="evidence" value="ECO:0007669"/>
    <property type="project" value="UniProtKB-KW"/>
</dbReference>
<gene>
    <name evidence="6" type="ORF">ENM60_03660</name>
</gene>
<organism evidence="6">
    <name type="scientific">Thermogladius calderae</name>
    <dbReference type="NCBI Taxonomy" id="1200300"/>
    <lineage>
        <taxon>Archaea</taxon>
        <taxon>Thermoproteota</taxon>
        <taxon>Thermoprotei</taxon>
        <taxon>Desulfurococcales</taxon>
        <taxon>Desulfurococcaceae</taxon>
        <taxon>Thermogladius</taxon>
    </lineage>
</organism>
<dbReference type="CDD" id="cd16400">
    <property type="entry name" value="ParB_Srx_like_nuclease"/>
    <property type="match status" value="1"/>
</dbReference>
<evidence type="ECO:0000256" key="4">
    <source>
        <dbReference type="ARBA" id="ARBA00022840"/>
    </source>
</evidence>
<evidence type="ECO:0000256" key="3">
    <source>
        <dbReference type="ARBA" id="ARBA00022777"/>
    </source>
</evidence>
<accession>A0A7J3XYV1</accession>
<dbReference type="Gene3D" id="3.90.1530.10">
    <property type="entry name" value="Conserved hypothetical protein from pyrococcus furiosus pfu- 392566-001, ParB domain"/>
    <property type="match status" value="1"/>
</dbReference>
<dbReference type="InterPro" id="IPR036086">
    <property type="entry name" value="ParB/Sulfiredoxin_sf"/>
</dbReference>
<comment type="caution">
    <text evidence="6">The sequence shown here is derived from an EMBL/GenBank/DDBJ whole genome shotgun (WGS) entry which is preliminary data.</text>
</comment>
<dbReference type="InterPro" id="IPR003115">
    <property type="entry name" value="ParB_N"/>
</dbReference>
<dbReference type="SMART" id="SM00470">
    <property type="entry name" value="ParB"/>
    <property type="match status" value="1"/>
</dbReference>
<reference evidence="6" key="1">
    <citation type="journal article" date="2020" name="mSystems">
        <title>Genome- and Community-Level Interaction Insights into Carbon Utilization and Element Cycling Functions of Hydrothermarchaeota in Hydrothermal Sediment.</title>
        <authorList>
            <person name="Zhou Z."/>
            <person name="Liu Y."/>
            <person name="Xu W."/>
            <person name="Pan J."/>
            <person name="Luo Z.H."/>
            <person name="Li M."/>
        </authorList>
    </citation>
    <scope>NUCLEOTIDE SEQUENCE [LARGE SCALE GENOMIC DNA]</scope>
    <source>
        <strain evidence="6">SpSt-110</strain>
    </source>
</reference>
<keyword evidence="3" id="KW-0418">Kinase</keyword>